<protein>
    <submittedName>
        <fullName evidence="1">Uncharacterized protein</fullName>
    </submittedName>
</protein>
<sequence length="184" mass="20343">MAQGLIIIFHLAVGHPQAGSSGSVILGPGNSLQQLATCERATRRLGDNSDRSHCTDSMDREIEAYRLGLHALGTFCSKPWLPVPRQPAESCRLTACTLQPPEHNCNLVLDHSRRPPAPCAVTVDGQRPDCPRLSSTVHGRPRLNRTLIIWFRSVRPYHSSRCCAVIDFLHPSPNFQGLHSKLNQ</sequence>
<dbReference type="EMBL" id="KV878125">
    <property type="protein sequence ID" value="OJI96652.1"/>
    <property type="molecule type" value="Genomic_DNA"/>
</dbReference>
<name>A0A1L9P574_ASPVE</name>
<organism evidence="1 2">
    <name type="scientific">Aspergillus versicolor CBS 583.65</name>
    <dbReference type="NCBI Taxonomy" id="1036611"/>
    <lineage>
        <taxon>Eukaryota</taxon>
        <taxon>Fungi</taxon>
        <taxon>Dikarya</taxon>
        <taxon>Ascomycota</taxon>
        <taxon>Pezizomycotina</taxon>
        <taxon>Eurotiomycetes</taxon>
        <taxon>Eurotiomycetidae</taxon>
        <taxon>Eurotiales</taxon>
        <taxon>Aspergillaceae</taxon>
        <taxon>Aspergillus</taxon>
        <taxon>Aspergillus subgen. Nidulantes</taxon>
    </lineage>
</organism>
<dbReference type="VEuPathDB" id="FungiDB:ASPVEDRAFT_248079"/>
<evidence type="ECO:0000313" key="2">
    <source>
        <dbReference type="Proteomes" id="UP000184073"/>
    </source>
</evidence>
<dbReference type="GeneID" id="63725216"/>
<dbReference type="RefSeq" id="XP_040662415.1">
    <property type="nucleotide sequence ID" value="XM_040809705.1"/>
</dbReference>
<dbReference type="Proteomes" id="UP000184073">
    <property type="component" value="Unassembled WGS sequence"/>
</dbReference>
<reference evidence="2" key="1">
    <citation type="journal article" date="2017" name="Genome Biol.">
        <title>Comparative genomics reveals high biological diversity and specific adaptations in the industrially and medically important fungal genus Aspergillus.</title>
        <authorList>
            <person name="de Vries R.P."/>
            <person name="Riley R."/>
            <person name="Wiebenga A."/>
            <person name="Aguilar-Osorio G."/>
            <person name="Amillis S."/>
            <person name="Uchima C.A."/>
            <person name="Anderluh G."/>
            <person name="Asadollahi M."/>
            <person name="Askin M."/>
            <person name="Barry K."/>
            <person name="Battaglia E."/>
            <person name="Bayram O."/>
            <person name="Benocci T."/>
            <person name="Braus-Stromeyer S.A."/>
            <person name="Caldana C."/>
            <person name="Canovas D."/>
            <person name="Cerqueira G.C."/>
            <person name="Chen F."/>
            <person name="Chen W."/>
            <person name="Choi C."/>
            <person name="Clum A."/>
            <person name="Dos Santos R.A."/>
            <person name="Damasio A.R."/>
            <person name="Diallinas G."/>
            <person name="Emri T."/>
            <person name="Fekete E."/>
            <person name="Flipphi M."/>
            <person name="Freyberg S."/>
            <person name="Gallo A."/>
            <person name="Gournas C."/>
            <person name="Habgood R."/>
            <person name="Hainaut M."/>
            <person name="Harispe M.L."/>
            <person name="Henrissat B."/>
            <person name="Hilden K.S."/>
            <person name="Hope R."/>
            <person name="Hossain A."/>
            <person name="Karabika E."/>
            <person name="Karaffa L."/>
            <person name="Karanyi Z."/>
            <person name="Krasevec N."/>
            <person name="Kuo A."/>
            <person name="Kusch H."/>
            <person name="LaButti K."/>
            <person name="Lagendijk E.L."/>
            <person name="Lapidus A."/>
            <person name="Levasseur A."/>
            <person name="Lindquist E."/>
            <person name="Lipzen A."/>
            <person name="Logrieco A.F."/>
            <person name="MacCabe A."/>
            <person name="Maekelae M.R."/>
            <person name="Malavazi I."/>
            <person name="Melin P."/>
            <person name="Meyer V."/>
            <person name="Mielnichuk N."/>
            <person name="Miskei M."/>
            <person name="Molnar A.P."/>
            <person name="Mule G."/>
            <person name="Ngan C.Y."/>
            <person name="Orejas M."/>
            <person name="Orosz E."/>
            <person name="Ouedraogo J.P."/>
            <person name="Overkamp K.M."/>
            <person name="Park H.-S."/>
            <person name="Perrone G."/>
            <person name="Piumi F."/>
            <person name="Punt P.J."/>
            <person name="Ram A.F."/>
            <person name="Ramon A."/>
            <person name="Rauscher S."/>
            <person name="Record E."/>
            <person name="Riano-Pachon D.M."/>
            <person name="Robert V."/>
            <person name="Roehrig J."/>
            <person name="Ruller R."/>
            <person name="Salamov A."/>
            <person name="Salih N.S."/>
            <person name="Samson R.A."/>
            <person name="Sandor E."/>
            <person name="Sanguinetti M."/>
            <person name="Schuetze T."/>
            <person name="Sepcic K."/>
            <person name="Shelest E."/>
            <person name="Sherlock G."/>
            <person name="Sophianopoulou V."/>
            <person name="Squina F.M."/>
            <person name="Sun H."/>
            <person name="Susca A."/>
            <person name="Todd R.B."/>
            <person name="Tsang A."/>
            <person name="Unkles S.E."/>
            <person name="van de Wiele N."/>
            <person name="van Rossen-Uffink D."/>
            <person name="Oliveira J.V."/>
            <person name="Vesth T.C."/>
            <person name="Visser J."/>
            <person name="Yu J.-H."/>
            <person name="Zhou M."/>
            <person name="Andersen M.R."/>
            <person name="Archer D.B."/>
            <person name="Baker S.E."/>
            <person name="Benoit I."/>
            <person name="Brakhage A.A."/>
            <person name="Braus G.H."/>
            <person name="Fischer R."/>
            <person name="Frisvad J.C."/>
            <person name="Goldman G.H."/>
            <person name="Houbraken J."/>
            <person name="Oakley B."/>
            <person name="Pocsi I."/>
            <person name="Scazzocchio C."/>
            <person name="Seiboth B."/>
            <person name="vanKuyk P.A."/>
            <person name="Wortman J."/>
            <person name="Dyer P.S."/>
            <person name="Grigoriev I.V."/>
        </authorList>
    </citation>
    <scope>NUCLEOTIDE SEQUENCE [LARGE SCALE GENOMIC DNA]</scope>
    <source>
        <strain evidence="2">CBS 583.65</strain>
    </source>
</reference>
<gene>
    <name evidence="1" type="ORF">ASPVEDRAFT_248079</name>
</gene>
<proteinExistence type="predicted"/>
<dbReference type="AlphaFoldDB" id="A0A1L9P574"/>
<evidence type="ECO:0000313" key="1">
    <source>
        <dbReference type="EMBL" id="OJI96652.1"/>
    </source>
</evidence>
<accession>A0A1L9P574</accession>
<keyword evidence="2" id="KW-1185">Reference proteome</keyword>